<evidence type="ECO:0000256" key="1">
    <source>
        <dbReference type="SAM" id="MobiDB-lite"/>
    </source>
</evidence>
<name>A0A9D4HMP4_DREPO</name>
<evidence type="ECO:0000313" key="2">
    <source>
        <dbReference type="EMBL" id="KAH3724271.1"/>
    </source>
</evidence>
<feature type="region of interest" description="Disordered" evidence="1">
    <location>
        <begin position="129"/>
        <end position="160"/>
    </location>
</feature>
<dbReference type="AlphaFoldDB" id="A0A9D4HMP4"/>
<organism evidence="2 3">
    <name type="scientific">Dreissena polymorpha</name>
    <name type="common">Zebra mussel</name>
    <name type="synonym">Mytilus polymorpha</name>
    <dbReference type="NCBI Taxonomy" id="45954"/>
    <lineage>
        <taxon>Eukaryota</taxon>
        <taxon>Metazoa</taxon>
        <taxon>Spiralia</taxon>
        <taxon>Lophotrochozoa</taxon>
        <taxon>Mollusca</taxon>
        <taxon>Bivalvia</taxon>
        <taxon>Autobranchia</taxon>
        <taxon>Heteroconchia</taxon>
        <taxon>Euheterodonta</taxon>
        <taxon>Imparidentia</taxon>
        <taxon>Neoheterodontei</taxon>
        <taxon>Myida</taxon>
        <taxon>Dreissenoidea</taxon>
        <taxon>Dreissenidae</taxon>
        <taxon>Dreissena</taxon>
    </lineage>
</organism>
<feature type="compositionally biased region" description="Basic residues" evidence="1">
    <location>
        <begin position="137"/>
        <end position="149"/>
    </location>
</feature>
<protein>
    <submittedName>
        <fullName evidence="2">Uncharacterized protein</fullName>
    </submittedName>
</protein>
<comment type="caution">
    <text evidence="2">The sequence shown here is derived from an EMBL/GenBank/DDBJ whole genome shotgun (WGS) entry which is preliminary data.</text>
</comment>
<dbReference type="Proteomes" id="UP000828390">
    <property type="component" value="Unassembled WGS sequence"/>
</dbReference>
<sequence>MILAVHVPAARSCSFCEGWFDETWRTATNRRKYQSRKRGEESCPRGSLTFCRKGGSWACRDISPRVLDHDASAIVRSLPGYVTGHIMTGPFTGYPVSPGTGRTGPDIGHLRTGPGTEHRVHRVQGKQINRVPGHRDQGHHHASRRRSRKYGPLGGLSIIP</sequence>
<gene>
    <name evidence="2" type="ORF">DPMN_050087</name>
</gene>
<dbReference type="EMBL" id="JAIWYP010000012">
    <property type="protein sequence ID" value="KAH3724271.1"/>
    <property type="molecule type" value="Genomic_DNA"/>
</dbReference>
<keyword evidence="3" id="KW-1185">Reference proteome</keyword>
<reference evidence="2" key="1">
    <citation type="journal article" date="2019" name="bioRxiv">
        <title>The Genome of the Zebra Mussel, Dreissena polymorpha: A Resource for Invasive Species Research.</title>
        <authorList>
            <person name="McCartney M.A."/>
            <person name="Auch B."/>
            <person name="Kono T."/>
            <person name="Mallez S."/>
            <person name="Zhang Y."/>
            <person name="Obille A."/>
            <person name="Becker A."/>
            <person name="Abrahante J.E."/>
            <person name="Garbe J."/>
            <person name="Badalamenti J.P."/>
            <person name="Herman A."/>
            <person name="Mangelson H."/>
            <person name="Liachko I."/>
            <person name="Sullivan S."/>
            <person name="Sone E.D."/>
            <person name="Koren S."/>
            <person name="Silverstein K.A.T."/>
            <person name="Beckman K.B."/>
            <person name="Gohl D.M."/>
        </authorList>
    </citation>
    <scope>NUCLEOTIDE SEQUENCE</scope>
    <source>
        <strain evidence="2">Duluth1</strain>
        <tissue evidence="2">Whole animal</tissue>
    </source>
</reference>
<proteinExistence type="predicted"/>
<reference evidence="2" key="2">
    <citation type="submission" date="2020-11" db="EMBL/GenBank/DDBJ databases">
        <authorList>
            <person name="McCartney M.A."/>
            <person name="Auch B."/>
            <person name="Kono T."/>
            <person name="Mallez S."/>
            <person name="Becker A."/>
            <person name="Gohl D.M."/>
            <person name="Silverstein K.A.T."/>
            <person name="Koren S."/>
            <person name="Bechman K.B."/>
            <person name="Herman A."/>
            <person name="Abrahante J.E."/>
            <person name="Garbe J."/>
        </authorList>
    </citation>
    <scope>NUCLEOTIDE SEQUENCE</scope>
    <source>
        <strain evidence="2">Duluth1</strain>
        <tissue evidence="2">Whole animal</tissue>
    </source>
</reference>
<evidence type="ECO:0000313" key="3">
    <source>
        <dbReference type="Proteomes" id="UP000828390"/>
    </source>
</evidence>
<accession>A0A9D4HMP4</accession>